<keyword evidence="2" id="KW-1185">Reference proteome</keyword>
<dbReference type="RefSeq" id="WP_023271851.1">
    <property type="nucleotide sequence ID" value="NZ_KI530712.1"/>
</dbReference>
<evidence type="ECO:0000313" key="1">
    <source>
        <dbReference type="EMBL" id="ESK41258.1"/>
    </source>
</evidence>
<dbReference type="STRING" id="1392540.P256_00247"/>
<proteinExistence type="predicted"/>
<evidence type="ECO:0008006" key="3">
    <source>
        <dbReference type="Google" id="ProtNLM"/>
    </source>
</evidence>
<dbReference type="PATRIC" id="fig|1392540.3.peg.240"/>
<dbReference type="InterPro" id="IPR018738">
    <property type="entry name" value="DUF2280"/>
</dbReference>
<dbReference type="eggNOG" id="COG5556">
    <property type="taxonomic scope" value="Bacteria"/>
</dbReference>
<sequence>MATLKEPVKIFIVQSLACMKTPQQVADAVKQEFGLGLDRRQCASYDPTKHAGKNLSKKLKLLFEETRRDFQDNILDIPIANKAFRLRELQEMYESWGKNRVMKQQVLKQAFQETDGRVTRQEITGKDGQPMETNVVYATQKQVEEAVAKAQSEY</sequence>
<dbReference type="Proteomes" id="UP000023785">
    <property type="component" value="Unassembled WGS sequence"/>
</dbReference>
<organism evidence="1 2">
    <name type="scientific">Acinetobacter nectaris CIP 110549</name>
    <dbReference type="NCBI Taxonomy" id="1392540"/>
    <lineage>
        <taxon>Bacteria</taxon>
        <taxon>Pseudomonadati</taxon>
        <taxon>Pseudomonadota</taxon>
        <taxon>Gammaproteobacteria</taxon>
        <taxon>Moraxellales</taxon>
        <taxon>Moraxellaceae</taxon>
        <taxon>Acinetobacter</taxon>
    </lineage>
</organism>
<gene>
    <name evidence="1" type="ORF">P256_00247</name>
</gene>
<dbReference type="OrthoDB" id="6464700at2"/>
<dbReference type="HOGENOM" id="CLU_123849_0_1_6"/>
<name>V2TGL2_9GAMM</name>
<dbReference type="EMBL" id="AYER01000001">
    <property type="protein sequence ID" value="ESK41258.1"/>
    <property type="molecule type" value="Genomic_DNA"/>
</dbReference>
<accession>V2TGL2</accession>
<evidence type="ECO:0000313" key="2">
    <source>
        <dbReference type="Proteomes" id="UP000023785"/>
    </source>
</evidence>
<dbReference type="AlphaFoldDB" id="V2TGL2"/>
<dbReference type="Pfam" id="PF10045">
    <property type="entry name" value="DUF2280"/>
    <property type="match status" value="1"/>
</dbReference>
<protein>
    <recommendedName>
        <fullName evidence="3">DUF2280 domain-containing protein</fullName>
    </recommendedName>
</protein>
<reference evidence="1 2" key="1">
    <citation type="submission" date="2013-10" db="EMBL/GenBank/DDBJ databases">
        <title>The Genome Sequence of Acinetobacter nectaris CIP 110549.</title>
        <authorList>
            <consortium name="The Broad Institute Genomics Platform"/>
            <consortium name="The Broad Institute Genome Sequencing Center for Infectious Disease"/>
            <person name="Cerqueira G."/>
            <person name="Feldgarden M."/>
            <person name="Courvalin P."/>
            <person name="Grillot-Courvalin C."/>
            <person name="Clermont D."/>
            <person name="Rocha E."/>
            <person name="Yoon E.-J."/>
            <person name="Nemec A."/>
            <person name="Young S.K."/>
            <person name="Zeng Q."/>
            <person name="Gargeya S."/>
            <person name="Fitzgerald M."/>
            <person name="Abouelleil A."/>
            <person name="Alvarado L."/>
            <person name="Berlin A.M."/>
            <person name="Chapman S.B."/>
            <person name="Gainer-Dewar J."/>
            <person name="Goldberg J."/>
            <person name="Gnerre S."/>
            <person name="Griggs A."/>
            <person name="Gujja S."/>
            <person name="Hansen M."/>
            <person name="Howarth C."/>
            <person name="Imamovic A."/>
            <person name="Ireland A."/>
            <person name="Larimer J."/>
            <person name="McCowan C."/>
            <person name="Murphy C."/>
            <person name="Pearson M."/>
            <person name="Poon T.W."/>
            <person name="Priest M."/>
            <person name="Roberts A."/>
            <person name="Saif S."/>
            <person name="Shea T."/>
            <person name="Sykes S."/>
            <person name="Wortman J."/>
            <person name="Nusbaum C."/>
            <person name="Birren B."/>
        </authorList>
    </citation>
    <scope>NUCLEOTIDE SEQUENCE [LARGE SCALE GENOMIC DNA]</scope>
    <source>
        <strain evidence="1 2">CIP 110549</strain>
    </source>
</reference>
<comment type="caution">
    <text evidence="1">The sequence shown here is derived from an EMBL/GenBank/DDBJ whole genome shotgun (WGS) entry which is preliminary data.</text>
</comment>